<proteinExistence type="predicted"/>
<organism evidence="2 3">
    <name type="scientific">Lysobacter firmicutimachus</name>
    <dbReference type="NCBI Taxonomy" id="1792846"/>
    <lineage>
        <taxon>Bacteria</taxon>
        <taxon>Pseudomonadati</taxon>
        <taxon>Pseudomonadota</taxon>
        <taxon>Gammaproteobacteria</taxon>
        <taxon>Lysobacterales</taxon>
        <taxon>Lysobacteraceae</taxon>
        <taxon>Lysobacter</taxon>
    </lineage>
</organism>
<dbReference type="Proteomes" id="UP001387215">
    <property type="component" value="Unassembled WGS sequence"/>
</dbReference>
<dbReference type="Pfam" id="PF05069">
    <property type="entry name" value="Phage_tail_S"/>
    <property type="match status" value="1"/>
</dbReference>
<dbReference type="EMBL" id="JBANDL010000002">
    <property type="protein sequence ID" value="MEI2454572.1"/>
    <property type="molecule type" value="Genomic_DNA"/>
</dbReference>
<reference evidence="2 3" key="1">
    <citation type="submission" date="2024-02" db="EMBL/GenBank/DDBJ databases">
        <title>Lysobacter Genome Sequencing and Mining.</title>
        <authorList>
            <person name="Bierman J."/>
            <person name="Walker M.C."/>
        </authorList>
    </citation>
    <scope>NUCLEOTIDE SEQUENCE [LARGE SCALE GENOMIC DNA]</scope>
    <source>
        <strain evidence="2 3">PB6250</strain>
    </source>
</reference>
<evidence type="ECO:0000256" key="1">
    <source>
        <dbReference type="SAM" id="MobiDB-lite"/>
    </source>
</evidence>
<evidence type="ECO:0000313" key="2">
    <source>
        <dbReference type="EMBL" id="MEI2454572.1"/>
    </source>
</evidence>
<feature type="region of interest" description="Disordered" evidence="1">
    <location>
        <begin position="39"/>
        <end position="63"/>
    </location>
</feature>
<accession>A0ABU8D0Q2</accession>
<name>A0ABU8D0Q2_9GAMM</name>
<comment type="caution">
    <text evidence="2">The sequence shown here is derived from an EMBL/GenBank/DDBJ whole genome shotgun (WGS) entry which is preliminary data.</text>
</comment>
<protein>
    <submittedName>
        <fullName evidence="2">Phage virion morphogenesis protein</fullName>
    </submittedName>
</protein>
<dbReference type="NCBIfam" id="TIGR01635">
    <property type="entry name" value="tail_comp_S"/>
    <property type="match status" value="1"/>
</dbReference>
<evidence type="ECO:0000313" key="3">
    <source>
        <dbReference type="Proteomes" id="UP001387215"/>
    </source>
</evidence>
<sequence>MSDLEALEQWAAPLVAALSPAARRGLLRALALDLRRSQQQRIARQQNPDGSAYTPRRRLHDERGGRIRRRAMFQRIRQARHLKATVEGGGVRVGYTGRVARIARVHQDGGIDAVRPGGALARYARRQLLGFSPADRDRLRERLVAHLAGCTDAI</sequence>
<dbReference type="RefSeq" id="WP_336131471.1">
    <property type="nucleotide sequence ID" value="NZ_JBANDL010000002.1"/>
</dbReference>
<gene>
    <name evidence="2" type="ORF">V2J18_07750</name>
</gene>
<keyword evidence="3" id="KW-1185">Reference proteome</keyword>
<dbReference type="InterPro" id="IPR006522">
    <property type="entry name" value="Phage_virion_morphogenesis"/>
</dbReference>